<evidence type="ECO:0000256" key="1">
    <source>
        <dbReference type="SAM" id="Coils"/>
    </source>
</evidence>
<feature type="non-terminal residue" evidence="2">
    <location>
        <position position="1"/>
    </location>
</feature>
<feature type="coiled-coil region" evidence="1">
    <location>
        <begin position="68"/>
        <end position="95"/>
    </location>
</feature>
<dbReference type="AlphaFoldDB" id="A0AAV6YW35"/>
<proteinExistence type="predicted"/>
<evidence type="ECO:0000313" key="3">
    <source>
        <dbReference type="Proteomes" id="UP000824782"/>
    </source>
</evidence>
<sequence length="95" mass="11013">VRDLRTGTCINCRLLTRAGSLLCVQRTDSSSRYEGGHCFPARGLYQLLGITMRIRSMPRLVIYSVISQRRVEKSLMELEKSLKELEKQLELWEKP</sequence>
<evidence type="ECO:0000313" key="2">
    <source>
        <dbReference type="EMBL" id="KAG8540956.1"/>
    </source>
</evidence>
<accession>A0AAV6YW35</accession>
<dbReference type="Proteomes" id="UP000824782">
    <property type="component" value="Unassembled WGS sequence"/>
</dbReference>
<keyword evidence="1" id="KW-0175">Coiled coil</keyword>
<gene>
    <name evidence="2" type="ORF">GDO81_029996</name>
</gene>
<reference evidence="2" key="1">
    <citation type="thesis" date="2020" institute="ProQuest LLC" country="789 East Eisenhower Parkway, Ann Arbor, MI, USA">
        <title>Comparative Genomics and Chromosome Evolution.</title>
        <authorList>
            <person name="Mudd A.B."/>
        </authorList>
    </citation>
    <scope>NUCLEOTIDE SEQUENCE</scope>
    <source>
        <strain evidence="2">237g6f4</strain>
        <tissue evidence="2">Blood</tissue>
    </source>
</reference>
<name>A0AAV6YW35_ENGPU</name>
<organism evidence="2 3">
    <name type="scientific">Engystomops pustulosus</name>
    <name type="common">Tungara frog</name>
    <name type="synonym">Physalaemus pustulosus</name>
    <dbReference type="NCBI Taxonomy" id="76066"/>
    <lineage>
        <taxon>Eukaryota</taxon>
        <taxon>Metazoa</taxon>
        <taxon>Chordata</taxon>
        <taxon>Craniata</taxon>
        <taxon>Vertebrata</taxon>
        <taxon>Euteleostomi</taxon>
        <taxon>Amphibia</taxon>
        <taxon>Batrachia</taxon>
        <taxon>Anura</taxon>
        <taxon>Neobatrachia</taxon>
        <taxon>Hyloidea</taxon>
        <taxon>Leptodactylidae</taxon>
        <taxon>Leiuperinae</taxon>
        <taxon>Engystomops</taxon>
    </lineage>
</organism>
<protein>
    <submittedName>
        <fullName evidence="2">Uncharacterized protein</fullName>
    </submittedName>
</protein>
<keyword evidence="3" id="KW-1185">Reference proteome</keyword>
<dbReference type="EMBL" id="WNYA01008847">
    <property type="protein sequence ID" value="KAG8540956.1"/>
    <property type="molecule type" value="Genomic_DNA"/>
</dbReference>
<comment type="caution">
    <text evidence="2">The sequence shown here is derived from an EMBL/GenBank/DDBJ whole genome shotgun (WGS) entry which is preliminary data.</text>
</comment>